<evidence type="ECO:0000313" key="4">
    <source>
        <dbReference type="EMBL" id="MBL6449074.1"/>
    </source>
</evidence>
<dbReference type="PANTHER" id="PTHR10091:SF45">
    <property type="entry name" value="ALDOSE 1-EPIMERASE"/>
    <property type="match status" value="1"/>
</dbReference>
<reference evidence="4" key="1">
    <citation type="submission" date="2021-01" db="EMBL/GenBank/DDBJ databases">
        <title>Fulvivirga kasyanovii gen. nov., sp nov., a novel member of the phylum Bacteroidetes isolated from seawater in a mussel farm.</title>
        <authorList>
            <person name="Zhao L.-H."/>
            <person name="Wang Z.-J."/>
        </authorList>
    </citation>
    <scope>NUCLEOTIDE SEQUENCE</scope>
    <source>
        <strain evidence="4">29W222</strain>
    </source>
</reference>
<dbReference type="InterPro" id="IPR014718">
    <property type="entry name" value="GH-type_carb-bd"/>
</dbReference>
<keyword evidence="5" id="KW-1185">Reference proteome</keyword>
<comment type="subunit">
    <text evidence="2">Monomer.</text>
</comment>
<dbReference type="GO" id="GO:0006006">
    <property type="term" value="P:glucose metabolic process"/>
    <property type="evidence" value="ECO:0007669"/>
    <property type="project" value="TreeGrafter"/>
</dbReference>
<proteinExistence type="predicted"/>
<evidence type="ECO:0000256" key="3">
    <source>
        <dbReference type="ARBA" id="ARBA00022837"/>
    </source>
</evidence>
<dbReference type="EMBL" id="JAEUGD010000066">
    <property type="protein sequence ID" value="MBL6449074.1"/>
    <property type="molecule type" value="Genomic_DNA"/>
</dbReference>
<protein>
    <submittedName>
        <fullName evidence="4">Aldose 1-epimerase</fullName>
    </submittedName>
</protein>
<gene>
    <name evidence="4" type="ORF">JMN32_22370</name>
</gene>
<dbReference type="RefSeq" id="WP_202858604.1">
    <property type="nucleotide sequence ID" value="NZ_JAEUGD010000066.1"/>
</dbReference>
<name>A0A937KE17_9BACT</name>
<comment type="caution">
    <text evidence="4">The sequence shown here is derived from an EMBL/GenBank/DDBJ whole genome shotgun (WGS) entry which is preliminary data.</text>
</comment>
<dbReference type="CDD" id="cd01081">
    <property type="entry name" value="Aldose_epim"/>
    <property type="match status" value="1"/>
</dbReference>
<sequence>MFELSQYHLGEFEVIRIFHKQKNIALEVIPAFGARLNSLQVGVGTGSGIEVIDGFSSEEDIFSDKYYKSAFLFPFPNRLKDGTFSENGVTYSFPLNERIRHNAIHGFIADLPFEVEYINTSVENAEIKLVLDQSTPLKFYPFTFKFSVTYKINTQSDFEVKIKIENTSPINMPFGLGWHPYFTFPEWADAKLKISEVDQVELNERALPSGNVKNYKALSFFKAVDNIKLDDCFILKCNERNIAHLQNDKVCLTLWRDVDTIPYLQLFTPEKNCIAIEPMTCNVDALNNKMGMVSLEPGNSYTTSFGTSVN</sequence>
<dbReference type="SUPFAM" id="SSF74650">
    <property type="entry name" value="Galactose mutarotase-like"/>
    <property type="match status" value="1"/>
</dbReference>
<dbReference type="GO" id="GO:0004034">
    <property type="term" value="F:aldose 1-epimerase activity"/>
    <property type="evidence" value="ECO:0007669"/>
    <property type="project" value="TreeGrafter"/>
</dbReference>
<organism evidence="4 5">
    <name type="scientific">Fulvivirga marina</name>
    <dbReference type="NCBI Taxonomy" id="2494733"/>
    <lineage>
        <taxon>Bacteria</taxon>
        <taxon>Pseudomonadati</taxon>
        <taxon>Bacteroidota</taxon>
        <taxon>Cytophagia</taxon>
        <taxon>Cytophagales</taxon>
        <taxon>Fulvivirgaceae</taxon>
        <taxon>Fulvivirga</taxon>
    </lineage>
</organism>
<dbReference type="Gene3D" id="2.70.98.10">
    <property type="match status" value="1"/>
</dbReference>
<dbReference type="PANTHER" id="PTHR10091">
    <property type="entry name" value="ALDOSE-1-EPIMERASE"/>
    <property type="match status" value="1"/>
</dbReference>
<evidence type="ECO:0000256" key="2">
    <source>
        <dbReference type="ARBA" id="ARBA00011245"/>
    </source>
</evidence>
<dbReference type="Pfam" id="PF01263">
    <property type="entry name" value="Aldose_epim"/>
    <property type="match status" value="1"/>
</dbReference>
<keyword evidence="3" id="KW-0106">Calcium</keyword>
<dbReference type="AlphaFoldDB" id="A0A937KE17"/>
<dbReference type="InterPro" id="IPR011013">
    <property type="entry name" value="Gal_mutarotase_sf_dom"/>
</dbReference>
<dbReference type="Proteomes" id="UP000614216">
    <property type="component" value="Unassembled WGS sequence"/>
</dbReference>
<dbReference type="InterPro" id="IPR008183">
    <property type="entry name" value="Aldose_1/G6P_1-epimerase"/>
</dbReference>
<dbReference type="GO" id="GO:0030246">
    <property type="term" value="F:carbohydrate binding"/>
    <property type="evidence" value="ECO:0007669"/>
    <property type="project" value="InterPro"/>
</dbReference>
<dbReference type="GO" id="GO:0033499">
    <property type="term" value="P:galactose catabolic process via UDP-galactose, Leloir pathway"/>
    <property type="evidence" value="ECO:0007669"/>
    <property type="project" value="TreeGrafter"/>
</dbReference>
<comment type="cofactor">
    <cofactor evidence="1">
        <name>Ca(2+)</name>
        <dbReference type="ChEBI" id="CHEBI:29108"/>
    </cofactor>
</comment>
<evidence type="ECO:0000313" key="5">
    <source>
        <dbReference type="Proteomes" id="UP000614216"/>
    </source>
</evidence>
<accession>A0A937KE17</accession>
<evidence type="ECO:0000256" key="1">
    <source>
        <dbReference type="ARBA" id="ARBA00001913"/>
    </source>
</evidence>